<dbReference type="AlphaFoldDB" id="A0A075WKQ9"/>
<comment type="subunit">
    <text evidence="2">Monomer.</text>
</comment>
<comment type="catalytic activity">
    <reaction evidence="10">
        <text>guanosine(10) in tRNA + 2 S-adenosyl-L-methionine = N(2)-dimethylguanosine(10) in tRNA + 2 S-adenosyl-L-homocysteine + 2 H(+)</text>
        <dbReference type="Rhea" id="RHEA:43124"/>
        <dbReference type="Rhea" id="RHEA-COMP:10355"/>
        <dbReference type="Rhea" id="RHEA-COMP:10358"/>
        <dbReference type="ChEBI" id="CHEBI:15378"/>
        <dbReference type="ChEBI" id="CHEBI:57856"/>
        <dbReference type="ChEBI" id="CHEBI:59789"/>
        <dbReference type="ChEBI" id="CHEBI:74269"/>
        <dbReference type="ChEBI" id="CHEBI:74513"/>
        <dbReference type="EC" id="2.1.1.213"/>
    </reaction>
</comment>
<dbReference type="EC" id="2.1.1.213" evidence="13"/>
<dbReference type="SUPFAM" id="SSF53335">
    <property type="entry name" value="S-adenosyl-L-methionine-dependent methyltransferases"/>
    <property type="match status" value="1"/>
</dbReference>
<dbReference type="HOGENOM" id="CLU_057819_1_0_2"/>
<dbReference type="RefSeq" id="WP_010878752.1">
    <property type="nucleotide sequence ID" value="NZ_CP006577.1"/>
</dbReference>
<dbReference type="EMBL" id="CP006577">
    <property type="protein sequence ID" value="AIG98128.1"/>
    <property type="molecule type" value="Genomic_DNA"/>
</dbReference>
<evidence type="ECO:0000256" key="11">
    <source>
        <dbReference type="ARBA" id="ARBA00054380"/>
    </source>
</evidence>
<comment type="subcellular location">
    <subcellularLocation>
        <location evidence="1">Cytoplasm</location>
    </subcellularLocation>
</comment>
<evidence type="ECO:0000256" key="12">
    <source>
        <dbReference type="ARBA" id="ARBA00061338"/>
    </source>
</evidence>
<dbReference type="PROSITE" id="PS51165">
    <property type="entry name" value="THUMP"/>
    <property type="match status" value="1"/>
</dbReference>
<dbReference type="CDD" id="cd02440">
    <property type="entry name" value="AdoMet_MTases"/>
    <property type="match status" value="1"/>
</dbReference>
<dbReference type="InterPro" id="IPR004114">
    <property type="entry name" value="THUMP_dom"/>
</dbReference>
<keyword evidence="4" id="KW-0820">tRNA-binding</keyword>
<evidence type="ECO:0000256" key="7">
    <source>
        <dbReference type="ARBA" id="ARBA00022691"/>
    </source>
</evidence>
<evidence type="ECO:0000256" key="4">
    <source>
        <dbReference type="ARBA" id="ARBA00022555"/>
    </source>
</evidence>
<feature type="domain" description="THUMP" evidence="16">
    <location>
        <begin position="46"/>
        <end position="136"/>
    </location>
</feature>
<dbReference type="PANTHER" id="PTHR14911:SF21">
    <property type="entry name" value="N2-METHYLGUANOSINE TRNA METHYLTRANSFERASE"/>
    <property type="match status" value="1"/>
</dbReference>
<dbReference type="NCBIfam" id="TIGR01177">
    <property type="entry name" value="TIGR01177 family methyltransferase"/>
    <property type="match status" value="1"/>
</dbReference>
<dbReference type="Pfam" id="PF01170">
    <property type="entry name" value="UPF0020"/>
    <property type="match status" value="1"/>
</dbReference>
<dbReference type="GO" id="GO:0000049">
    <property type="term" value="F:tRNA binding"/>
    <property type="evidence" value="ECO:0007669"/>
    <property type="project" value="UniProtKB-KW"/>
</dbReference>
<evidence type="ECO:0000256" key="15">
    <source>
        <dbReference type="PROSITE-ProRule" id="PRU00529"/>
    </source>
</evidence>
<keyword evidence="6 17" id="KW-0808">Transferase</keyword>
<dbReference type="KEGG" id="afg:AFULGI_00013550"/>
<keyword evidence="8" id="KW-0819">tRNA processing</keyword>
<keyword evidence="7" id="KW-0949">S-adenosyl-L-methionine</keyword>
<name>A0A075WKQ9_ARCFL</name>
<evidence type="ECO:0000313" key="17">
    <source>
        <dbReference type="EMBL" id="AIG98128.1"/>
    </source>
</evidence>
<dbReference type="SMR" id="A0A075WKQ9"/>
<proteinExistence type="inferred from homology"/>
<gene>
    <name evidence="17" type="ORF">AFULGI_00013550</name>
</gene>
<evidence type="ECO:0000313" key="18">
    <source>
        <dbReference type="Proteomes" id="UP000028501"/>
    </source>
</evidence>
<dbReference type="PANTHER" id="PTHR14911">
    <property type="entry name" value="THUMP DOMAIN-CONTAINING"/>
    <property type="match status" value="1"/>
</dbReference>
<keyword evidence="3" id="KW-0963">Cytoplasm</keyword>
<dbReference type="InterPro" id="IPR053943">
    <property type="entry name" value="RlmKL-like_Mtase_CS"/>
</dbReference>
<accession>A0A075WKQ9</accession>
<dbReference type="InterPro" id="IPR029063">
    <property type="entry name" value="SAM-dependent_MTases_sf"/>
</dbReference>
<dbReference type="GeneID" id="24794860"/>
<dbReference type="Gene3D" id="3.40.50.150">
    <property type="entry name" value="Vaccinia Virus protein VP39"/>
    <property type="match status" value="1"/>
</dbReference>
<evidence type="ECO:0000256" key="3">
    <source>
        <dbReference type="ARBA" id="ARBA00022490"/>
    </source>
</evidence>
<reference evidence="17 18" key="1">
    <citation type="submission" date="2013-07" db="EMBL/GenBank/DDBJ databases">
        <title>Genome of Archaeoglobus fulgidus.</title>
        <authorList>
            <person name="Fiebig A."/>
            <person name="Birkeland N.-K."/>
        </authorList>
    </citation>
    <scope>NUCLEOTIDE SEQUENCE [LARGE SCALE GENOMIC DNA]</scope>
    <source>
        <strain evidence="17 18">DSM 8774</strain>
    </source>
</reference>
<sequence>MKFLFYLSADNLEIARKEVLVLAERYGWVEDYQFEERLLLLDYAGEKFFERLAYTNEVTKIYDICSVSELEQVFSEIPVYDRLCCVRVKGGKGKTALERKLGALLWKRGAKVSVSNPEIVYKVYIQDDKCYVGLLEFERDTRQFFLRRPDRRPFLMPSAIKPKLARALVNLTGVLEGETLLDPMCGTGSFLIEAGLMGINPIGIDFIEKIVRGCRVNLEYYGIEGSVLLGDAKNLPLRDESVRGIATDYPYLRSTKAAGTLDELYSKTSEEFERVLKKGGRAAIVTNIDVESFFSNFEIEMKTEERVHGSLTRRIYLLRR</sequence>
<dbReference type="GO" id="GO:0160101">
    <property type="term" value="F:tRNA (guanine(10)-N2)-dimethyltransferase activity"/>
    <property type="evidence" value="ECO:0007669"/>
    <property type="project" value="UniProtKB-EC"/>
</dbReference>
<dbReference type="Proteomes" id="UP000028501">
    <property type="component" value="Chromosome"/>
</dbReference>
<keyword evidence="5 17" id="KW-0489">Methyltransferase</keyword>
<evidence type="ECO:0000256" key="6">
    <source>
        <dbReference type="ARBA" id="ARBA00022679"/>
    </source>
</evidence>
<dbReference type="GO" id="GO:0160102">
    <property type="term" value="F:tRNA (guanine(10)-N2)-methyltransferase activity"/>
    <property type="evidence" value="ECO:0007669"/>
    <property type="project" value="InterPro"/>
</dbReference>
<evidence type="ECO:0000256" key="13">
    <source>
        <dbReference type="ARBA" id="ARBA00066936"/>
    </source>
</evidence>
<comment type="similarity">
    <text evidence="12">Belongs to the methyltransferase superfamily. Trm-G10 family.</text>
</comment>
<dbReference type="PROSITE" id="PS01261">
    <property type="entry name" value="UPF0020"/>
    <property type="match status" value="1"/>
</dbReference>
<evidence type="ECO:0000256" key="10">
    <source>
        <dbReference type="ARBA" id="ARBA00051883"/>
    </source>
</evidence>
<evidence type="ECO:0000259" key="16">
    <source>
        <dbReference type="PROSITE" id="PS51165"/>
    </source>
</evidence>
<evidence type="ECO:0000256" key="14">
    <source>
        <dbReference type="ARBA" id="ARBA00082665"/>
    </source>
</evidence>
<dbReference type="SUPFAM" id="SSF143437">
    <property type="entry name" value="THUMP domain-like"/>
    <property type="match status" value="1"/>
</dbReference>
<dbReference type="FunFam" id="3.40.50.150:FF:000251">
    <property type="entry name" value="Putative RNA methylase"/>
    <property type="match status" value="1"/>
</dbReference>
<organism evidence="17 18">
    <name type="scientific">Archaeoglobus fulgidus DSM 8774</name>
    <dbReference type="NCBI Taxonomy" id="1344584"/>
    <lineage>
        <taxon>Archaea</taxon>
        <taxon>Methanobacteriati</taxon>
        <taxon>Methanobacteriota</taxon>
        <taxon>Archaeoglobi</taxon>
        <taxon>Archaeoglobales</taxon>
        <taxon>Archaeoglobaceae</taxon>
        <taxon>Archaeoglobus</taxon>
    </lineage>
</organism>
<protein>
    <recommendedName>
        <fullName evidence="13">tRNA (guanine(10)-N(2))-dimethyltransferase</fullName>
        <ecNumber evidence="13">2.1.1.213</ecNumber>
    </recommendedName>
    <alternativeName>
        <fullName evidence="14">tRNA:G10 dimethyltransferase</fullName>
    </alternativeName>
</protein>
<comment type="function">
    <text evidence="11">Catalyzes the adenosylmethionine-dependent methylation of the exocyclic amino group (N(2)) of guanosine at position 10 of various tRNAs. Acts via a two-step process that leads to the formation of either N(2)-monomethyl (m(2)G) or N(2)-dimethylguanosine (m(2)(2)G).</text>
</comment>
<dbReference type="InterPro" id="IPR005885">
    <property type="entry name" value="TrmG10"/>
</dbReference>
<keyword evidence="9 15" id="KW-0694">RNA-binding</keyword>
<evidence type="ECO:0000256" key="8">
    <source>
        <dbReference type="ARBA" id="ARBA00022694"/>
    </source>
</evidence>
<dbReference type="InterPro" id="IPR000241">
    <property type="entry name" value="RlmKL-like_Mtase"/>
</dbReference>
<evidence type="ECO:0000256" key="5">
    <source>
        <dbReference type="ARBA" id="ARBA00022603"/>
    </source>
</evidence>
<evidence type="ECO:0000256" key="9">
    <source>
        <dbReference type="ARBA" id="ARBA00022884"/>
    </source>
</evidence>
<dbReference type="GO" id="GO:0005737">
    <property type="term" value="C:cytoplasm"/>
    <property type="evidence" value="ECO:0007669"/>
    <property type="project" value="UniProtKB-SubCell"/>
</dbReference>
<evidence type="ECO:0000256" key="1">
    <source>
        <dbReference type="ARBA" id="ARBA00004496"/>
    </source>
</evidence>
<dbReference type="GO" id="GO:0030488">
    <property type="term" value="P:tRNA methylation"/>
    <property type="evidence" value="ECO:0007669"/>
    <property type="project" value="InterPro"/>
</dbReference>
<evidence type="ECO:0000256" key="2">
    <source>
        <dbReference type="ARBA" id="ARBA00011245"/>
    </source>
</evidence>